<evidence type="ECO:0000256" key="2">
    <source>
        <dbReference type="ARBA" id="ARBA00022723"/>
    </source>
</evidence>
<dbReference type="Pfam" id="PF13894">
    <property type="entry name" value="zf-C2H2_4"/>
    <property type="match status" value="1"/>
</dbReference>
<reference evidence="11" key="1">
    <citation type="submission" date="2020-05" db="UniProtKB">
        <authorList>
            <consortium name="EnsemblMetazoa"/>
        </authorList>
    </citation>
    <scope>IDENTIFICATION</scope>
    <source>
        <strain evidence="11">TTRI</strain>
    </source>
</reference>
<evidence type="ECO:0000256" key="5">
    <source>
        <dbReference type="ARBA" id="ARBA00022833"/>
    </source>
</evidence>
<dbReference type="InterPro" id="IPR050527">
    <property type="entry name" value="Snail/Krueppel_Znf"/>
</dbReference>
<dbReference type="GO" id="GO:0000981">
    <property type="term" value="F:DNA-binding transcription factor activity, RNA polymerase II-specific"/>
    <property type="evidence" value="ECO:0007669"/>
    <property type="project" value="TreeGrafter"/>
</dbReference>
<comment type="subcellular location">
    <subcellularLocation>
        <location evidence="1">Nucleus</location>
    </subcellularLocation>
</comment>
<feature type="domain" description="C2H2-type" evidence="10">
    <location>
        <begin position="245"/>
        <end position="272"/>
    </location>
</feature>
<keyword evidence="6" id="KW-0238">DNA-binding</keyword>
<dbReference type="VEuPathDB" id="VectorBase:GAUT050188"/>
<sequence>MDNKDLCGVIFIDDKQLLSFQCSICERTFETPNLLLNHLSEHYTEIKMKKKYQLEDEYDDGTFYSETNDDKDISVKVDPLVDKLPLGLNENLEDFIKIEIADDYANDIPYSKNNGSENRLTEGGEELLEKSFSTFITDSEDTIVLKELSVTVQANEISSMSENISDGQPSQPKFRCSRPRKNFDQPRLHKCELCGFAFKDKRLLQGHIIRHSGKKDYTCPKCSKKFYTRMELKLHDRRHTGERSYLCMLCGRSFVTSTEYQGHIRRHENNRPYKCNQCDKSFFDGYQMRKHQITHTNERTVPCPQCPSLFKCKKTLRAHLKIHLNKREHICKFCDAAFNQKPGLISHMKSKHKTIQNKY</sequence>
<evidence type="ECO:0000259" key="10">
    <source>
        <dbReference type="PROSITE" id="PS50157"/>
    </source>
</evidence>
<evidence type="ECO:0000256" key="1">
    <source>
        <dbReference type="ARBA" id="ARBA00004123"/>
    </source>
</evidence>
<dbReference type="AlphaFoldDB" id="A0A1A9VWS0"/>
<dbReference type="InterPro" id="IPR036236">
    <property type="entry name" value="Znf_C2H2_sf"/>
</dbReference>
<dbReference type="InterPro" id="IPR013087">
    <property type="entry name" value="Znf_C2H2_type"/>
</dbReference>
<keyword evidence="4 9" id="KW-0863">Zinc-finger</keyword>
<dbReference type="STRING" id="7395.A0A1A9VWS0"/>
<dbReference type="EnsemblMetazoa" id="GAUT050188-RA">
    <property type="protein sequence ID" value="GAUT050188-PA"/>
    <property type="gene ID" value="GAUT050188"/>
</dbReference>
<dbReference type="GO" id="GO:0000978">
    <property type="term" value="F:RNA polymerase II cis-regulatory region sequence-specific DNA binding"/>
    <property type="evidence" value="ECO:0007669"/>
    <property type="project" value="TreeGrafter"/>
</dbReference>
<evidence type="ECO:0000256" key="7">
    <source>
        <dbReference type="ARBA" id="ARBA00023242"/>
    </source>
</evidence>
<feature type="domain" description="C2H2-type" evidence="10">
    <location>
        <begin position="217"/>
        <end position="244"/>
    </location>
</feature>
<keyword evidence="12" id="KW-1185">Reference proteome</keyword>
<dbReference type="PANTHER" id="PTHR24388:SF54">
    <property type="entry name" value="PROTEIN ESCARGOT"/>
    <property type="match status" value="1"/>
</dbReference>
<accession>A0A1A9VWS0</accession>
<evidence type="ECO:0000313" key="11">
    <source>
        <dbReference type="EnsemblMetazoa" id="GAUT050188-PA"/>
    </source>
</evidence>
<protein>
    <recommendedName>
        <fullName evidence="10">C2H2-type domain-containing protein</fullName>
    </recommendedName>
</protein>
<dbReference type="SUPFAM" id="SSF57667">
    <property type="entry name" value="beta-beta-alpha zinc fingers"/>
    <property type="match status" value="4"/>
</dbReference>
<feature type="domain" description="C2H2-type" evidence="10">
    <location>
        <begin position="20"/>
        <end position="47"/>
    </location>
</feature>
<dbReference type="PANTHER" id="PTHR24388">
    <property type="entry name" value="ZINC FINGER PROTEIN"/>
    <property type="match status" value="1"/>
</dbReference>
<organism evidence="11 12">
    <name type="scientific">Glossina austeni</name>
    <name type="common">Savannah tsetse fly</name>
    <dbReference type="NCBI Taxonomy" id="7395"/>
    <lineage>
        <taxon>Eukaryota</taxon>
        <taxon>Metazoa</taxon>
        <taxon>Ecdysozoa</taxon>
        <taxon>Arthropoda</taxon>
        <taxon>Hexapoda</taxon>
        <taxon>Insecta</taxon>
        <taxon>Pterygota</taxon>
        <taxon>Neoptera</taxon>
        <taxon>Endopterygota</taxon>
        <taxon>Diptera</taxon>
        <taxon>Brachycera</taxon>
        <taxon>Muscomorpha</taxon>
        <taxon>Hippoboscoidea</taxon>
        <taxon>Glossinidae</taxon>
        <taxon>Glossina</taxon>
    </lineage>
</organism>
<evidence type="ECO:0000256" key="9">
    <source>
        <dbReference type="PROSITE-ProRule" id="PRU00042"/>
    </source>
</evidence>
<evidence type="ECO:0000256" key="6">
    <source>
        <dbReference type="ARBA" id="ARBA00023125"/>
    </source>
</evidence>
<feature type="domain" description="C2H2-type" evidence="10">
    <location>
        <begin position="301"/>
        <end position="328"/>
    </location>
</feature>
<dbReference type="FunFam" id="3.30.160.60:FF:002460">
    <property type="entry name" value="Zgc:174574"/>
    <property type="match status" value="1"/>
</dbReference>
<dbReference type="Proteomes" id="UP000078200">
    <property type="component" value="Unassembled WGS sequence"/>
</dbReference>
<feature type="domain" description="C2H2-type" evidence="10">
    <location>
        <begin position="329"/>
        <end position="357"/>
    </location>
</feature>
<evidence type="ECO:0000256" key="4">
    <source>
        <dbReference type="ARBA" id="ARBA00022771"/>
    </source>
</evidence>
<feature type="domain" description="C2H2-type" evidence="10">
    <location>
        <begin position="273"/>
        <end position="300"/>
    </location>
</feature>
<dbReference type="GO" id="GO:0008270">
    <property type="term" value="F:zinc ion binding"/>
    <property type="evidence" value="ECO:0007669"/>
    <property type="project" value="UniProtKB-KW"/>
</dbReference>
<feature type="domain" description="C2H2-type" evidence="10">
    <location>
        <begin position="189"/>
        <end position="216"/>
    </location>
</feature>
<keyword evidence="7" id="KW-0539">Nucleus</keyword>
<keyword evidence="3" id="KW-0677">Repeat</keyword>
<dbReference type="PROSITE" id="PS00028">
    <property type="entry name" value="ZINC_FINGER_C2H2_1"/>
    <property type="match status" value="7"/>
</dbReference>
<dbReference type="SMART" id="SM00355">
    <property type="entry name" value="ZnF_C2H2"/>
    <property type="match status" value="7"/>
</dbReference>
<evidence type="ECO:0000313" key="12">
    <source>
        <dbReference type="Proteomes" id="UP000078200"/>
    </source>
</evidence>
<dbReference type="PROSITE" id="PS50157">
    <property type="entry name" value="ZINC_FINGER_C2H2_2"/>
    <property type="match status" value="7"/>
</dbReference>
<dbReference type="Pfam" id="PF00096">
    <property type="entry name" value="zf-C2H2"/>
    <property type="match status" value="5"/>
</dbReference>
<keyword evidence="2" id="KW-0479">Metal-binding</keyword>
<evidence type="ECO:0000256" key="8">
    <source>
        <dbReference type="ARBA" id="ARBA00037948"/>
    </source>
</evidence>
<name>A0A1A9VWS0_GLOAU</name>
<evidence type="ECO:0000256" key="3">
    <source>
        <dbReference type="ARBA" id="ARBA00022737"/>
    </source>
</evidence>
<keyword evidence="5" id="KW-0862">Zinc</keyword>
<dbReference type="Gene3D" id="3.30.160.60">
    <property type="entry name" value="Classic Zinc Finger"/>
    <property type="match status" value="5"/>
</dbReference>
<proteinExistence type="inferred from homology"/>
<comment type="similarity">
    <text evidence="8">Belongs to the snail C2H2-type zinc-finger protein family.</text>
</comment>